<dbReference type="AlphaFoldDB" id="A0A0F7DBZ9"/>
<proteinExistence type="predicted"/>
<dbReference type="Proteomes" id="UP000034723">
    <property type="component" value="Chromosome"/>
</dbReference>
<accession>A0A0F7DBZ9</accession>
<dbReference type="InParanoid" id="A0A0F7DBZ9"/>
<evidence type="ECO:0000259" key="1">
    <source>
        <dbReference type="PROSITE" id="PS50880"/>
    </source>
</evidence>
<dbReference type="PANTHER" id="PTHR39964">
    <property type="entry name" value="UPF0292 PROTEIN TK1411"/>
    <property type="match status" value="1"/>
</dbReference>
<dbReference type="EMBL" id="CP011267">
    <property type="protein sequence ID" value="AKG91971.1"/>
    <property type="molecule type" value="Genomic_DNA"/>
</dbReference>
<sequence length="128" mass="14286">MLGLREFERLLRVVEELKTRSSCGAVVVVEGRRDVAALRSLGVEGEIIEASATPISAVVDAIGGREVIILTDWDSRGRVMKDRLSSLIRNANLEIWNELSSITGRYIHSVEELPGLIETLYGLHRKRM</sequence>
<dbReference type="STRING" id="113653.GAH_00693"/>
<organism evidence="2 3">
    <name type="scientific">Geoglobus ahangari</name>
    <dbReference type="NCBI Taxonomy" id="113653"/>
    <lineage>
        <taxon>Archaea</taxon>
        <taxon>Methanobacteriati</taxon>
        <taxon>Methanobacteriota</taxon>
        <taxon>Archaeoglobi</taxon>
        <taxon>Archaeoglobales</taxon>
        <taxon>Archaeoglobaceae</taxon>
        <taxon>Geoglobus</taxon>
    </lineage>
</organism>
<dbReference type="KEGG" id="gah:GAH_00693"/>
<dbReference type="Gene3D" id="3.40.1360.10">
    <property type="match status" value="1"/>
</dbReference>
<gene>
    <name evidence="2" type="ORF">GAH_00693</name>
</gene>
<evidence type="ECO:0000313" key="2">
    <source>
        <dbReference type="EMBL" id="AKG91971.1"/>
    </source>
</evidence>
<reference evidence="2 3" key="1">
    <citation type="submission" date="2015-04" db="EMBL/GenBank/DDBJ databases">
        <title>The complete genome sequence of the hyperthermophilic, obligate iron-reducing archaeon Geoglobus ahangari strain 234T.</title>
        <authorList>
            <person name="Manzella M.P."/>
            <person name="Holmes D.E."/>
            <person name="Rocheleau J.M."/>
            <person name="Chung A."/>
            <person name="Reguera G."/>
            <person name="Kashefi K."/>
        </authorList>
    </citation>
    <scope>NUCLEOTIDE SEQUENCE [LARGE SCALE GENOMIC DNA]</scope>
    <source>
        <strain evidence="2 3">234</strain>
    </source>
</reference>
<keyword evidence="3" id="KW-1185">Reference proteome</keyword>
<name>A0A0F7DBZ9_9EURY</name>
<dbReference type="PROSITE" id="PS50880">
    <property type="entry name" value="TOPRIM"/>
    <property type="match status" value="1"/>
</dbReference>
<dbReference type="HOGENOM" id="CLU_140789_0_0_2"/>
<evidence type="ECO:0000313" key="3">
    <source>
        <dbReference type="Proteomes" id="UP000034723"/>
    </source>
</evidence>
<dbReference type="RefSeq" id="WP_048094701.1">
    <property type="nucleotide sequence ID" value="NZ_CP011267.1"/>
</dbReference>
<dbReference type="InterPro" id="IPR006171">
    <property type="entry name" value="TOPRIM_dom"/>
</dbReference>
<dbReference type="GeneID" id="24803273"/>
<feature type="domain" description="Toprim" evidence="1">
    <location>
        <begin position="24"/>
        <end position="103"/>
    </location>
</feature>
<dbReference type="SUPFAM" id="SSF110455">
    <property type="entry name" value="Toprim domain"/>
    <property type="match status" value="1"/>
</dbReference>
<dbReference type="SMART" id="SM00493">
    <property type="entry name" value="TOPRIM"/>
    <property type="match status" value="1"/>
</dbReference>
<dbReference type="OrthoDB" id="56459at2157"/>
<dbReference type="PANTHER" id="PTHR39964:SF2">
    <property type="entry name" value="UPF0292 PROTEIN MJ1624"/>
    <property type="match status" value="1"/>
</dbReference>
<protein>
    <submittedName>
        <fullName evidence="2">Small primase-like proteins (Toprim domain)</fullName>
    </submittedName>
</protein>